<dbReference type="OrthoDB" id="8195626at2759"/>
<organism evidence="1 2">
    <name type="scientific">Brassicogethes aeneus</name>
    <name type="common">Rape pollen beetle</name>
    <name type="synonym">Meligethes aeneus</name>
    <dbReference type="NCBI Taxonomy" id="1431903"/>
    <lineage>
        <taxon>Eukaryota</taxon>
        <taxon>Metazoa</taxon>
        <taxon>Ecdysozoa</taxon>
        <taxon>Arthropoda</taxon>
        <taxon>Hexapoda</taxon>
        <taxon>Insecta</taxon>
        <taxon>Pterygota</taxon>
        <taxon>Neoptera</taxon>
        <taxon>Endopterygota</taxon>
        <taxon>Coleoptera</taxon>
        <taxon>Polyphaga</taxon>
        <taxon>Cucujiformia</taxon>
        <taxon>Nitidulidae</taxon>
        <taxon>Meligethinae</taxon>
        <taxon>Brassicogethes</taxon>
    </lineage>
</organism>
<dbReference type="AlphaFoldDB" id="A0A9P0AT69"/>
<name>A0A9P0AT69_BRAAE</name>
<gene>
    <name evidence="1" type="ORF">MELIAE_LOCUS1309</name>
</gene>
<evidence type="ECO:0000313" key="2">
    <source>
        <dbReference type="Proteomes" id="UP001154078"/>
    </source>
</evidence>
<protein>
    <submittedName>
        <fullName evidence="1">Uncharacterized protein</fullName>
    </submittedName>
</protein>
<keyword evidence="2" id="KW-1185">Reference proteome</keyword>
<proteinExistence type="predicted"/>
<accession>A0A9P0AT69</accession>
<dbReference type="Proteomes" id="UP001154078">
    <property type="component" value="Chromosome 1"/>
</dbReference>
<dbReference type="EMBL" id="OV121132">
    <property type="protein sequence ID" value="CAH0547288.1"/>
    <property type="molecule type" value="Genomic_DNA"/>
</dbReference>
<reference evidence="1" key="1">
    <citation type="submission" date="2021-12" db="EMBL/GenBank/DDBJ databases">
        <authorList>
            <person name="King R."/>
        </authorList>
    </citation>
    <scope>NUCLEOTIDE SEQUENCE</scope>
</reference>
<evidence type="ECO:0000313" key="1">
    <source>
        <dbReference type="EMBL" id="CAH0547288.1"/>
    </source>
</evidence>
<sequence length="127" mass="14925">MMKQPTQENLKNFKSQFDSGLEKNYYYATEALGPHFRSQLLNDVLNEYFCLQYDETTNTGKFKELQVSIRFWSRKEQQIVTNHLETLFLGSATGDILMKYLMEAITNAELPLSNVSIRWTKRKQESL</sequence>